<sequence>MLAFLMLTRHPIPDDAFRRFFLLACPVSGACADPAGGALS</sequence>
<dbReference type="Proteomes" id="UP000182373">
    <property type="component" value="Chromosome"/>
</dbReference>
<evidence type="ECO:0000313" key="2">
    <source>
        <dbReference type="Proteomes" id="UP000182373"/>
    </source>
</evidence>
<dbReference type="AlphaFoldDB" id="A0AAC9P7X8"/>
<gene>
    <name evidence="1" type="ORF">GbCGDNIH9_8434</name>
</gene>
<protein>
    <submittedName>
        <fullName evidence="1">Uncharacterized protein</fullName>
    </submittedName>
</protein>
<dbReference type="EMBL" id="CP018191">
    <property type="protein sequence ID" value="APH53898.1"/>
    <property type="molecule type" value="Genomic_DNA"/>
</dbReference>
<accession>A0AAC9P7X8</accession>
<evidence type="ECO:0000313" key="1">
    <source>
        <dbReference type="EMBL" id="APH53898.1"/>
    </source>
</evidence>
<organism evidence="1 2">
    <name type="scientific">Granulibacter bethesdensis</name>
    <dbReference type="NCBI Taxonomy" id="364410"/>
    <lineage>
        <taxon>Bacteria</taxon>
        <taxon>Pseudomonadati</taxon>
        <taxon>Pseudomonadota</taxon>
        <taxon>Alphaproteobacteria</taxon>
        <taxon>Acetobacterales</taxon>
        <taxon>Acetobacteraceae</taxon>
        <taxon>Granulibacter</taxon>
    </lineage>
</organism>
<name>A0AAC9P7X8_9PROT</name>
<reference evidence="2" key="1">
    <citation type="submission" date="2016-11" db="EMBL/GenBank/DDBJ databases">
        <title>Comparative genomic and phenotypic analysis of Granulibacter bethesdensis clinical isolates from patients with chronic granulomatous disease.</title>
        <authorList>
            <person name="Zarember K.A."/>
            <person name="Porcella S.F."/>
            <person name="Chu J."/>
            <person name="Ding L."/>
            <person name="Dahlstrom E."/>
            <person name="Barbian K."/>
            <person name="Martens C."/>
            <person name="Sykora L."/>
            <person name="Kramer S."/>
            <person name="Pettinato A.M."/>
            <person name="Hong H."/>
            <person name="Wald G."/>
            <person name="Berg L.J."/>
            <person name="Rogge L.S."/>
            <person name="Greenberg D.E."/>
            <person name="Falcone E.L."/>
            <person name="Neves J.F."/>
            <person name="Simoes M.J."/>
            <person name="Casal M."/>
            <person name="Rodriguez-Lopez F.C."/>
            <person name="Zelazny A."/>
            <person name="Gallin J.I."/>
            <person name="Holland S.M."/>
        </authorList>
    </citation>
    <scope>NUCLEOTIDE SEQUENCE [LARGE SCALE GENOMIC DNA]</scope>
    <source>
        <strain evidence="2">NIH9.1</strain>
    </source>
</reference>
<proteinExistence type="predicted"/>